<keyword evidence="1" id="KW-0472">Membrane</keyword>
<keyword evidence="1" id="KW-0812">Transmembrane</keyword>
<evidence type="ECO:0000256" key="1">
    <source>
        <dbReference type="SAM" id="Phobius"/>
    </source>
</evidence>
<gene>
    <name evidence="2" type="ordered locus">Hbal_1001</name>
</gene>
<sequence length="319" mass="34706">MVMCLCACVPYILSKGLLISLLAFVFWVVLFFVFVIGSHHWIVEQLKKSFFKGSKLQRPSMVFAGIAFLSFSILGVAFFSLTGLAVEPSASVYSASGISVGDSVTLFGSSTGSTEQSQIPQETEVTPQVKSCPAIQSCSSQIKVKQSYSLSLIERPTNLPVSWEIGSGSNLVMGMNNLQASPSELGFGFNLCEFKTLFVIGAASGDGLKDKNEILALNRANYLADLARVSLKVCETGETITIAKITLGQSNSTSNDGWNRRVIALASVNKFDKDYDRIGLKEIVQKIVKERSLIDLSNYSQFGVCLALSVSSDCHWEHY</sequence>
<dbReference type="EMBL" id="CP001678">
    <property type="protein sequence ID" value="ACT58695.1"/>
    <property type="molecule type" value="Genomic_DNA"/>
</dbReference>
<feature type="transmembrane region" description="Helical" evidence="1">
    <location>
        <begin position="62"/>
        <end position="86"/>
    </location>
</feature>
<accession>C6XQT9</accession>
<organism evidence="2 3">
    <name type="scientific">Hirschia baltica (strain ATCC 49814 / DSM 5838 / IFAM 1418)</name>
    <dbReference type="NCBI Taxonomy" id="582402"/>
    <lineage>
        <taxon>Bacteria</taxon>
        <taxon>Pseudomonadati</taxon>
        <taxon>Pseudomonadota</taxon>
        <taxon>Alphaproteobacteria</taxon>
        <taxon>Hyphomonadales</taxon>
        <taxon>Hyphomonadaceae</taxon>
        <taxon>Hirschia</taxon>
    </lineage>
</organism>
<evidence type="ECO:0000313" key="3">
    <source>
        <dbReference type="Proteomes" id="UP000002745"/>
    </source>
</evidence>
<keyword evidence="1" id="KW-1133">Transmembrane helix</keyword>
<evidence type="ECO:0000313" key="2">
    <source>
        <dbReference type="EMBL" id="ACT58695.1"/>
    </source>
</evidence>
<dbReference type="AlphaFoldDB" id="C6XQT9"/>
<keyword evidence="3" id="KW-1185">Reference proteome</keyword>
<proteinExistence type="predicted"/>
<dbReference type="HOGENOM" id="CLU_870884_0_0_5"/>
<dbReference type="Proteomes" id="UP000002745">
    <property type="component" value="Chromosome"/>
</dbReference>
<dbReference type="KEGG" id="hba:Hbal_1001"/>
<protein>
    <submittedName>
        <fullName evidence="2">Uncharacterized protein</fullName>
    </submittedName>
</protein>
<reference evidence="3" key="1">
    <citation type="journal article" date="2011" name="J. Bacteriol.">
        <title>Genome sequences of eight morphologically diverse alphaproteobacteria.</title>
        <authorList>
            <consortium name="US DOE Joint Genome Institute"/>
            <person name="Brown P.J."/>
            <person name="Kysela D.T."/>
            <person name="Buechlein A."/>
            <person name="Hemmerich C."/>
            <person name="Brun Y.V."/>
        </authorList>
    </citation>
    <scope>NUCLEOTIDE SEQUENCE [LARGE SCALE GENOMIC DNA]</scope>
    <source>
        <strain evidence="3">ATCC 49814 / DSM 5838 / IFAM 1418</strain>
    </source>
</reference>
<name>C6XQT9_HIRBI</name>
<feature type="transmembrane region" description="Helical" evidence="1">
    <location>
        <begin position="24"/>
        <end position="42"/>
    </location>
</feature>